<name>A0AAJ1WSH9_9BACL</name>
<dbReference type="PIRSF" id="PIRSF031653">
    <property type="entry name" value="UCP031653"/>
    <property type="match status" value="1"/>
</dbReference>
<dbReference type="Proteomes" id="UP001238450">
    <property type="component" value="Unassembled WGS sequence"/>
</dbReference>
<accession>A0AAJ1WSH9</accession>
<evidence type="ECO:0000256" key="1">
    <source>
        <dbReference type="ARBA" id="ARBA00022490"/>
    </source>
</evidence>
<dbReference type="RefSeq" id="WP_093290885.1">
    <property type="nucleotide sequence ID" value="NZ_JAUSUV010000007.1"/>
</dbReference>
<keyword evidence="1" id="KW-0963">Cytoplasm</keyword>
<comment type="caution">
    <text evidence="2">The sequence shown here is derived from an EMBL/GenBank/DDBJ whole genome shotgun (WGS) entry which is preliminary data.</text>
</comment>
<evidence type="ECO:0000313" key="3">
    <source>
        <dbReference type="Proteomes" id="UP001238450"/>
    </source>
</evidence>
<proteinExistence type="predicted"/>
<gene>
    <name evidence="2" type="ORF">J2Z48_001903</name>
</gene>
<dbReference type="InterPro" id="IPR016979">
    <property type="entry name" value="DUF2129"/>
</dbReference>
<dbReference type="AlphaFoldDB" id="A0AAJ1WSH9"/>
<evidence type="ECO:0000313" key="2">
    <source>
        <dbReference type="EMBL" id="MDQ0417730.1"/>
    </source>
</evidence>
<sequence>MNMVERLGLVVWVKDLKSAKSLSRMGNIHYISKRFKYVILYIDRKSADQWIKRIERLPYVGRVERSYRSSISLDFGKKVDLPTT</sequence>
<protein>
    <submittedName>
        <fullName evidence="2">Uncharacterized protein YlbG (UPF0298 family)</fullName>
    </submittedName>
</protein>
<keyword evidence="3" id="KW-1185">Reference proteome</keyword>
<dbReference type="Pfam" id="PF09902">
    <property type="entry name" value="DUF2129"/>
    <property type="match status" value="1"/>
</dbReference>
<organism evidence="2 3">
    <name type="scientific">Croceifilum oryzae</name>
    <dbReference type="NCBI Taxonomy" id="1553429"/>
    <lineage>
        <taxon>Bacteria</taxon>
        <taxon>Bacillati</taxon>
        <taxon>Bacillota</taxon>
        <taxon>Bacilli</taxon>
        <taxon>Bacillales</taxon>
        <taxon>Thermoactinomycetaceae</taxon>
        <taxon>Croceifilum</taxon>
    </lineage>
</organism>
<dbReference type="EMBL" id="JAUSUV010000007">
    <property type="protein sequence ID" value="MDQ0417730.1"/>
    <property type="molecule type" value="Genomic_DNA"/>
</dbReference>
<reference evidence="2 3" key="1">
    <citation type="submission" date="2023-07" db="EMBL/GenBank/DDBJ databases">
        <title>Genomic Encyclopedia of Type Strains, Phase IV (KMG-IV): sequencing the most valuable type-strain genomes for metagenomic binning, comparative biology and taxonomic classification.</title>
        <authorList>
            <person name="Goeker M."/>
        </authorList>
    </citation>
    <scope>NUCLEOTIDE SEQUENCE [LARGE SCALE GENOMIC DNA]</scope>
    <source>
        <strain evidence="2 3">DSM 46876</strain>
    </source>
</reference>